<organism evidence="1 2">
    <name type="scientific">Xanthobacter aminoxidans</name>
    <dbReference type="NCBI Taxonomy" id="186280"/>
    <lineage>
        <taxon>Bacteria</taxon>
        <taxon>Pseudomonadati</taxon>
        <taxon>Pseudomonadota</taxon>
        <taxon>Alphaproteobacteria</taxon>
        <taxon>Hyphomicrobiales</taxon>
        <taxon>Xanthobacteraceae</taxon>
        <taxon>Xanthobacter</taxon>
    </lineage>
</organism>
<evidence type="ECO:0000313" key="2">
    <source>
        <dbReference type="Proteomes" id="UP001604043"/>
    </source>
</evidence>
<accession>A0ABW6ZIV6</accession>
<proteinExistence type="predicted"/>
<sequence length="227" mass="25160">MLDFRKTRRTGEEDVRVTPRALVLGGLTGTPDSVKRHLEELEAIGVRRPNRAPVFFQLTANLATRADTIQVIGPHTSGEVEPVLLALPDGIWLGVGSDHTDRSAETIDIPLSKQLCQKPIGAGLWPLEEVADHWDRLVVRSFIEEGGRRVVYQEDSLAEMLHPHILLARLAEAVAPLPQNGLFMCGTPPALGGIRSSARFEVELVDPVLDRRLSHAYWTEMLENVPF</sequence>
<evidence type="ECO:0000313" key="1">
    <source>
        <dbReference type="EMBL" id="MFG1252870.1"/>
    </source>
</evidence>
<dbReference type="InterPro" id="IPR021269">
    <property type="entry name" value="DUF2848"/>
</dbReference>
<name>A0ABW6ZIV6_9HYPH</name>
<reference evidence="1 2" key="1">
    <citation type="submission" date="2024-02" db="EMBL/GenBank/DDBJ databases">
        <title>Expansion and revision of Xanthobacter and proposal of Roseixanthobacter gen. nov.</title>
        <authorList>
            <person name="Soltysiak M.P.M."/>
            <person name="Jalihal A."/>
            <person name="Ory A."/>
            <person name="Chrisophersen C."/>
            <person name="Lee A.D."/>
            <person name="Boulton J."/>
            <person name="Springer M."/>
        </authorList>
    </citation>
    <scope>NUCLEOTIDE SEQUENCE [LARGE SCALE GENOMIC DNA]</scope>
    <source>
        <strain evidence="1 2">CB5</strain>
    </source>
</reference>
<dbReference type="EMBL" id="JBAFUR010000002">
    <property type="protein sequence ID" value="MFG1252870.1"/>
    <property type="molecule type" value="Genomic_DNA"/>
</dbReference>
<dbReference type="Pfam" id="PF11010">
    <property type="entry name" value="DUF2848"/>
    <property type="match status" value="1"/>
</dbReference>
<protein>
    <submittedName>
        <fullName evidence="1">DUF2848 domain-containing protein</fullName>
    </submittedName>
</protein>
<dbReference type="Proteomes" id="UP001604043">
    <property type="component" value="Unassembled WGS sequence"/>
</dbReference>
<dbReference type="RefSeq" id="WP_029557391.1">
    <property type="nucleotide sequence ID" value="NZ_JAMJXC010000018.1"/>
</dbReference>
<dbReference type="InterPro" id="IPR036663">
    <property type="entry name" value="Fumarylacetoacetase_C_sf"/>
</dbReference>
<comment type="caution">
    <text evidence="1">The sequence shown here is derived from an EMBL/GenBank/DDBJ whole genome shotgun (WGS) entry which is preliminary data.</text>
</comment>
<keyword evidence="2" id="KW-1185">Reference proteome</keyword>
<gene>
    <name evidence="1" type="ORF">V5F30_11715</name>
</gene>
<dbReference type="SUPFAM" id="SSF56529">
    <property type="entry name" value="FAH"/>
    <property type="match status" value="1"/>
</dbReference>